<keyword evidence="2" id="KW-1185">Reference proteome</keyword>
<sequence length="122" mass="13750">MFSSDAIYVQVFANRFVARNIDSGVVQETQRDQQFASPRMLIADFSTAQHQLKELVKSVRRGLRSPEILIHPMERIEGGVTQIEYRVFEELGSGAGASRVGVYTGFSLSGEDVRKAIRDYKH</sequence>
<organism evidence="1 2">
    <name type="scientific">Comamonas brasiliensis</name>
    <dbReference type="NCBI Taxonomy" id="1812482"/>
    <lineage>
        <taxon>Bacteria</taxon>
        <taxon>Pseudomonadati</taxon>
        <taxon>Pseudomonadota</taxon>
        <taxon>Betaproteobacteria</taxon>
        <taxon>Burkholderiales</taxon>
        <taxon>Comamonadaceae</taxon>
        <taxon>Comamonas</taxon>
    </lineage>
</organism>
<dbReference type="Proteomes" id="UP001647436">
    <property type="component" value="Unassembled WGS sequence"/>
</dbReference>
<accession>A0ABS5LYQ1</accession>
<name>A0ABS5LYQ1_9BURK</name>
<protein>
    <submittedName>
        <fullName evidence="1">Uncharacterized protein</fullName>
    </submittedName>
</protein>
<proteinExistence type="predicted"/>
<gene>
    <name evidence="1" type="ORF">DJFAAGMI_04432</name>
</gene>
<dbReference type="RefSeq" id="WP_211459238.1">
    <property type="nucleotide sequence ID" value="NZ_JAANES010000006.1"/>
</dbReference>
<comment type="caution">
    <text evidence="1">The sequence shown here is derived from an EMBL/GenBank/DDBJ whole genome shotgun (WGS) entry which is preliminary data.</text>
</comment>
<reference evidence="1 2" key="1">
    <citation type="submission" date="2020-03" db="EMBL/GenBank/DDBJ databases">
        <title>The role of nitrogen metabolism on polyethylene biodegradation.</title>
        <authorList>
            <person name="Peixoto J."/>
            <person name="Vizzotto C.S."/>
            <person name="Ramos A."/>
            <person name="Alves G."/>
            <person name="Steindorff A."/>
            <person name="Kruger R."/>
        </authorList>
    </citation>
    <scope>NUCLEOTIDE SEQUENCE [LARGE SCALE GENOMIC DNA]</scope>
    <source>
        <strain evidence="1 2">PE63</strain>
    </source>
</reference>
<evidence type="ECO:0000313" key="2">
    <source>
        <dbReference type="Proteomes" id="UP001647436"/>
    </source>
</evidence>
<evidence type="ECO:0000313" key="1">
    <source>
        <dbReference type="EMBL" id="MBS3021658.1"/>
    </source>
</evidence>
<dbReference type="EMBL" id="JAANES010000006">
    <property type="protein sequence ID" value="MBS3021658.1"/>
    <property type="molecule type" value="Genomic_DNA"/>
</dbReference>